<dbReference type="InParanoid" id="D2VAY8"/>
<feature type="region of interest" description="Disordered" evidence="1">
    <location>
        <begin position="96"/>
        <end position="157"/>
    </location>
</feature>
<feature type="region of interest" description="Disordered" evidence="1">
    <location>
        <begin position="262"/>
        <end position="300"/>
    </location>
</feature>
<keyword evidence="3" id="KW-1185">Reference proteome</keyword>
<protein>
    <submittedName>
        <fullName evidence="2">Predicted protein</fullName>
    </submittedName>
</protein>
<feature type="region of interest" description="Disordered" evidence="1">
    <location>
        <begin position="420"/>
        <end position="443"/>
    </location>
</feature>
<dbReference type="VEuPathDB" id="AmoebaDB:NAEGRDRAFT_48079"/>
<feature type="compositionally biased region" description="Low complexity" evidence="1">
    <location>
        <begin position="223"/>
        <end position="236"/>
    </location>
</feature>
<proteinExistence type="predicted"/>
<gene>
    <name evidence="2" type="ORF">NAEGRDRAFT_48079</name>
</gene>
<dbReference type="GeneID" id="8848491"/>
<organism evidence="3">
    <name type="scientific">Naegleria gruberi</name>
    <name type="common">Amoeba</name>
    <dbReference type="NCBI Taxonomy" id="5762"/>
    <lineage>
        <taxon>Eukaryota</taxon>
        <taxon>Discoba</taxon>
        <taxon>Heterolobosea</taxon>
        <taxon>Tetramitia</taxon>
        <taxon>Eutetramitia</taxon>
        <taxon>Vahlkampfiidae</taxon>
        <taxon>Naegleria</taxon>
    </lineage>
</organism>
<feature type="compositionally biased region" description="Polar residues" evidence="1">
    <location>
        <begin position="123"/>
        <end position="132"/>
    </location>
</feature>
<dbReference type="Proteomes" id="UP000006671">
    <property type="component" value="Unassembled WGS sequence"/>
</dbReference>
<feature type="compositionally biased region" description="Polar residues" evidence="1">
    <location>
        <begin position="262"/>
        <end position="282"/>
    </location>
</feature>
<feature type="compositionally biased region" description="Low complexity" evidence="1">
    <location>
        <begin position="42"/>
        <end position="63"/>
    </location>
</feature>
<feature type="compositionally biased region" description="Low complexity" evidence="1">
    <location>
        <begin position="425"/>
        <end position="434"/>
    </location>
</feature>
<sequence length="443" mass="49619">MQIVKLFGAIKKKLSPRHYHEENHTTTITKTNQKHQQRRCHSSSNTPRGRRNSSSSSLHYSSGGEDDMMIIEDATMIVEEEEHFFVWDTEKIRANISRKQQPQQQQGNNSASRISLDGDGNNRKSTSSMDDANSTNSNHTNHHQDQNNNNNNNTSKRTSRKLFSKYKRSSSVSSCLDELALKENKEEKKKSSTSPRFDFFSKKRRSSGDLDCKRTSSTTGALPTTQPSGTSSTSQSEDIDYSEFNLRIPSSRTLNMLLSEPKTISPTSQSSPRVTANNSPKQTSMKEELKSETSTSELGEKKMLEPNNSMHQSSSSFDAFFEDYSNDVLDQTQSNNQNSNKSLSSLANNELCSMKSFKRTPSSAKPPVNQKKNESCELKTNRTTHGVSSTFSSSSSSTSIDMMGEDTLMKYGIVRISFEPLTSNTTTPQPQQTTAELLEKLQQ</sequence>
<feature type="compositionally biased region" description="Basic and acidic residues" evidence="1">
    <location>
        <begin position="371"/>
        <end position="380"/>
    </location>
</feature>
<dbReference type="AlphaFoldDB" id="D2VAY8"/>
<dbReference type="KEGG" id="ngr:NAEGRDRAFT_48079"/>
<evidence type="ECO:0000313" key="2">
    <source>
        <dbReference type="EMBL" id="EFC46163.1"/>
    </source>
</evidence>
<name>D2VAY8_NAEGR</name>
<accession>D2VAY8</accession>
<dbReference type="EMBL" id="GG738860">
    <property type="protein sequence ID" value="EFC46163.1"/>
    <property type="molecule type" value="Genomic_DNA"/>
</dbReference>
<feature type="region of interest" description="Disordered" evidence="1">
    <location>
        <begin position="20"/>
        <end position="66"/>
    </location>
</feature>
<feature type="compositionally biased region" description="Low complexity" evidence="1">
    <location>
        <begin position="388"/>
        <end position="399"/>
    </location>
</feature>
<feature type="compositionally biased region" description="Low complexity" evidence="1">
    <location>
        <begin position="146"/>
        <end position="155"/>
    </location>
</feature>
<evidence type="ECO:0000256" key="1">
    <source>
        <dbReference type="SAM" id="MobiDB-lite"/>
    </source>
</evidence>
<feature type="compositionally biased region" description="Basic residues" evidence="1">
    <location>
        <begin position="32"/>
        <end position="41"/>
    </location>
</feature>
<dbReference type="RefSeq" id="XP_002678907.1">
    <property type="nucleotide sequence ID" value="XM_002678861.1"/>
</dbReference>
<feature type="region of interest" description="Disordered" evidence="1">
    <location>
        <begin position="184"/>
        <end position="240"/>
    </location>
</feature>
<evidence type="ECO:0000313" key="3">
    <source>
        <dbReference type="Proteomes" id="UP000006671"/>
    </source>
</evidence>
<feature type="region of interest" description="Disordered" evidence="1">
    <location>
        <begin position="357"/>
        <end position="399"/>
    </location>
</feature>
<reference evidence="2 3" key="1">
    <citation type="journal article" date="2010" name="Cell">
        <title>The genome of Naegleria gruberi illuminates early eukaryotic versatility.</title>
        <authorList>
            <person name="Fritz-Laylin L.K."/>
            <person name="Prochnik S.E."/>
            <person name="Ginger M.L."/>
            <person name="Dacks J.B."/>
            <person name="Carpenter M.L."/>
            <person name="Field M.C."/>
            <person name="Kuo A."/>
            <person name="Paredez A."/>
            <person name="Chapman J."/>
            <person name="Pham J."/>
            <person name="Shu S."/>
            <person name="Neupane R."/>
            <person name="Cipriano M."/>
            <person name="Mancuso J."/>
            <person name="Tu H."/>
            <person name="Salamov A."/>
            <person name="Lindquist E."/>
            <person name="Shapiro H."/>
            <person name="Lucas S."/>
            <person name="Grigoriev I.V."/>
            <person name="Cande W.Z."/>
            <person name="Fulton C."/>
            <person name="Rokhsar D.S."/>
            <person name="Dawson S.C."/>
        </authorList>
    </citation>
    <scope>NUCLEOTIDE SEQUENCE [LARGE SCALE GENOMIC DNA]</scope>
    <source>
        <strain evidence="2 3">NEG-M</strain>
    </source>
</reference>